<evidence type="ECO:0000313" key="2">
    <source>
        <dbReference type="Proteomes" id="UP000501690"/>
    </source>
</evidence>
<evidence type="ECO:0000313" key="1">
    <source>
        <dbReference type="EMBL" id="QCD87261.1"/>
    </source>
</evidence>
<dbReference type="Proteomes" id="UP000501690">
    <property type="component" value="Linkage Group LG3"/>
</dbReference>
<proteinExistence type="predicted"/>
<protein>
    <submittedName>
        <fullName evidence="1">Uncharacterized protein</fullName>
    </submittedName>
</protein>
<organism evidence="1 2">
    <name type="scientific">Vigna unguiculata</name>
    <name type="common">Cowpea</name>
    <dbReference type="NCBI Taxonomy" id="3917"/>
    <lineage>
        <taxon>Eukaryota</taxon>
        <taxon>Viridiplantae</taxon>
        <taxon>Streptophyta</taxon>
        <taxon>Embryophyta</taxon>
        <taxon>Tracheophyta</taxon>
        <taxon>Spermatophyta</taxon>
        <taxon>Magnoliopsida</taxon>
        <taxon>eudicotyledons</taxon>
        <taxon>Gunneridae</taxon>
        <taxon>Pentapetalae</taxon>
        <taxon>rosids</taxon>
        <taxon>fabids</taxon>
        <taxon>Fabales</taxon>
        <taxon>Fabaceae</taxon>
        <taxon>Papilionoideae</taxon>
        <taxon>50 kb inversion clade</taxon>
        <taxon>NPAAA clade</taxon>
        <taxon>indigoferoid/millettioid clade</taxon>
        <taxon>Phaseoleae</taxon>
        <taxon>Vigna</taxon>
    </lineage>
</organism>
<sequence>MAQHLPIQAYHHCHLKATHTSHSLQHNRLAQPQALPSEISADRLAVQAILPGARSTDKMPIVLRPPGRSYPTARRQSLQTPSWSSYRLVRTLTPPGAVSAAYQFVVFTRQSRLSHLLLTPPKQHYTLIHSILIIDSLAPHK</sequence>
<dbReference type="EMBL" id="CP039347">
    <property type="protein sequence ID" value="QCD87261.1"/>
    <property type="molecule type" value="Genomic_DNA"/>
</dbReference>
<name>A0A4D6LF79_VIGUN</name>
<reference evidence="1 2" key="1">
    <citation type="submission" date="2019-04" db="EMBL/GenBank/DDBJ databases">
        <title>An improved genome assembly and genetic linkage map for asparagus bean, Vigna unguiculata ssp. sesquipedialis.</title>
        <authorList>
            <person name="Xia Q."/>
            <person name="Zhang R."/>
            <person name="Dong Y."/>
        </authorList>
    </citation>
    <scope>NUCLEOTIDE SEQUENCE [LARGE SCALE GENOMIC DNA]</scope>
    <source>
        <tissue evidence="1">Leaf</tissue>
    </source>
</reference>
<dbReference type="AlphaFoldDB" id="A0A4D6LF79"/>
<keyword evidence="2" id="KW-1185">Reference proteome</keyword>
<accession>A0A4D6LF79</accession>
<gene>
    <name evidence="1" type="ORF">DEO72_LG3g1795</name>
</gene>